<evidence type="ECO:0000256" key="1">
    <source>
        <dbReference type="ARBA" id="ARBA00006056"/>
    </source>
</evidence>
<organism evidence="3 4">
    <name type="scientific">Franzmannia qiaohouensis</name>
    <dbReference type="NCBI Taxonomy" id="1329370"/>
    <lineage>
        <taxon>Bacteria</taxon>
        <taxon>Pseudomonadati</taxon>
        <taxon>Pseudomonadota</taxon>
        <taxon>Gammaproteobacteria</taxon>
        <taxon>Oceanospirillales</taxon>
        <taxon>Halomonadaceae</taxon>
        <taxon>Franzmannia</taxon>
    </lineage>
</organism>
<reference evidence="3 4" key="1">
    <citation type="submission" date="2023-04" db="EMBL/GenBank/DDBJ databases">
        <title>A long-awaited taxogenomic arrangement of the family Halomonadaceae.</title>
        <authorList>
            <person name="De La Haba R."/>
            <person name="Chuvochina M."/>
            <person name="Wittouck S."/>
            <person name="Arahal D.R."/>
            <person name="Sanchez-Porro C."/>
            <person name="Hugenholtz P."/>
            <person name="Ventosa A."/>
        </authorList>
    </citation>
    <scope>NUCLEOTIDE SEQUENCE [LARGE SCALE GENOMIC DNA]</scope>
    <source>
        <strain evidence="3 4">DSM 26770</strain>
    </source>
</reference>
<protein>
    <submittedName>
        <fullName evidence="3">Ldh family oxidoreductase</fullName>
    </submittedName>
</protein>
<dbReference type="InterPro" id="IPR003767">
    <property type="entry name" value="Malate/L-lactate_DH-like"/>
</dbReference>
<dbReference type="InterPro" id="IPR043143">
    <property type="entry name" value="Mal/L-sulf/L-lact_DH-like_NADP"/>
</dbReference>
<dbReference type="Proteomes" id="UP001251374">
    <property type="component" value="Unassembled WGS sequence"/>
</dbReference>
<dbReference type="PANTHER" id="PTHR11091">
    <property type="entry name" value="OXIDOREDUCTASE-RELATED"/>
    <property type="match status" value="1"/>
</dbReference>
<gene>
    <name evidence="3" type="ORF">QC821_19550</name>
</gene>
<evidence type="ECO:0000256" key="2">
    <source>
        <dbReference type="ARBA" id="ARBA00023002"/>
    </source>
</evidence>
<evidence type="ECO:0000313" key="4">
    <source>
        <dbReference type="Proteomes" id="UP001251374"/>
    </source>
</evidence>
<keyword evidence="4" id="KW-1185">Reference proteome</keyword>
<dbReference type="Gene3D" id="3.30.1370.60">
    <property type="entry name" value="Hypothetical oxidoreductase yiak, domain 2"/>
    <property type="match status" value="1"/>
</dbReference>
<name>A0ABU1HJ13_9GAMM</name>
<evidence type="ECO:0000313" key="3">
    <source>
        <dbReference type="EMBL" id="MDR5907476.1"/>
    </source>
</evidence>
<comment type="similarity">
    <text evidence="1">Belongs to the LDH2/MDH2 oxidoreductase family.</text>
</comment>
<dbReference type="Gene3D" id="1.10.1530.10">
    <property type="match status" value="1"/>
</dbReference>
<comment type="caution">
    <text evidence="3">The sequence shown here is derived from an EMBL/GenBank/DDBJ whole genome shotgun (WGS) entry which is preliminary data.</text>
</comment>
<dbReference type="SUPFAM" id="SSF89733">
    <property type="entry name" value="L-sulfolactate dehydrogenase-like"/>
    <property type="match status" value="1"/>
</dbReference>
<keyword evidence="2" id="KW-0560">Oxidoreductase</keyword>
<dbReference type="InterPro" id="IPR036111">
    <property type="entry name" value="Mal/L-sulfo/L-lacto_DH-like_sf"/>
</dbReference>
<sequence>MSQDANASLIPYPELLGFTTKVFKSLKVPDLEAELVAESLIDADLKGIFSHGVVRLPVYAERLKAGVINPIPEIKRRRDGLGSCVIDGDNGLGHLVGIRAMEIAIDKAATNSVPTFVAVERSNHFGAAGYFVEQATRAEMIGFSFTVGAINHMAPWGGREALLGNNPFAMGLPGAKGEPPVILDMACSVAARGKIIVAARNGEAIPDDWALDERGHPTTDPVEALKGLVQPVGGPKGYALTLVVGLLSTMMTSALFGSQLRHLYDDMENEQNSGHLMGVLPVDLFTSNESFGTRMREVSDEMHGAERADGVDSIYLPGERESLARARALKDGVPMGEGVVGDLIECGRSLGIKFPA</sequence>
<proteinExistence type="inferred from homology"/>
<dbReference type="RefSeq" id="WP_309724864.1">
    <property type="nucleotide sequence ID" value="NZ_JARWAM010000019.1"/>
</dbReference>
<accession>A0ABU1HJ13</accession>
<dbReference type="EMBL" id="JARWAM010000019">
    <property type="protein sequence ID" value="MDR5907476.1"/>
    <property type="molecule type" value="Genomic_DNA"/>
</dbReference>
<dbReference type="PANTHER" id="PTHR11091:SF0">
    <property type="entry name" value="MALATE DEHYDROGENASE"/>
    <property type="match status" value="1"/>
</dbReference>
<dbReference type="Pfam" id="PF02615">
    <property type="entry name" value="Ldh_2"/>
    <property type="match status" value="1"/>
</dbReference>
<dbReference type="InterPro" id="IPR043144">
    <property type="entry name" value="Mal/L-sulf/L-lact_DH-like_ah"/>
</dbReference>